<sequence>MPSVRCDCIGTCKTNSCTCKKHNRKCGKSCHLTHSTKCKNKRNKTKKRASRKNRKSRKL</sequence>
<dbReference type="AlphaFoldDB" id="A0A6C0HP24"/>
<feature type="region of interest" description="Disordered" evidence="1">
    <location>
        <begin position="39"/>
        <end position="59"/>
    </location>
</feature>
<evidence type="ECO:0000256" key="1">
    <source>
        <dbReference type="SAM" id="MobiDB-lite"/>
    </source>
</evidence>
<name>A0A6C0HP24_9ZZZZ</name>
<dbReference type="EMBL" id="MN740000">
    <property type="protein sequence ID" value="QHT82431.1"/>
    <property type="molecule type" value="Genomic_DNA"/>
</dbReference>
<organism evidence="2">
    <name type="scientific">viral metagenome</name>
    <dbReference type="NCBI Taxonomy" id="1070528"/>
    <lineage>
        <taxon>unclassified sequences</taxon>
        <taxon>metagenomes</taxon>
        <taxon>organismal metagenomes</taxon>
    </lineage>
</organism>
<evidence type="ECO:0000313" key="2">
    <source>
        <dbReference type="EMBL" id="QHT82431.1"/>
    </source>
</evidence>
<proteinExistence type="predicted"/>
<protein>
    <submittedName>
        <fullName evidence="2">Uncharacterized protein</fullName>
    </submittedName>
</protein>
<reference evidence="2" key="1">
    <citation type="journal article" date="2020" name="Nature">
        <title>Giant virus diversity and host interactions through global metagenomics.</title>
        <authorList>
            <person name="Schulz F."/>
            <person name="Roux S."/>
            <person name="Paez-Espino D."/>
            <person name="Jungbluth S."/>
            <person name="Walsh D.A."/>
            <person name="Denef V.J."/>
            <person name="McMahon K.D."/>
            <person name="Konstantinidis K.T."/>
            <person name="Eloe-Fadrosh E.A."/>
            <person name="Kyrpides N.C."/>
            <person name="Woyke T."/>
        </authorList>
    </citation>
    <scope>NUCLEOTIDE SEQUENCE</scope>
    <source>
        <strain evidence="2">GVMAG-M-3300023184-161</strain>
    </source>
</reference>
<accession>A0A6C0HP24</accession>